<protein>
    <recommendedName>
        <fullName evidence="2">N-acetylmuramoyl-L-alanine amidase</fullName>
        <ecNumber evidence="2">3.5.1.28</ecNumber>
    </recommendedName>
</protein>
<keyword evidence="6" id="KW-1185">Reference proteome</keyword>
<comment type="catalytic activity">
    <reaction evidence="1">
        <text>Hydrolyzes the link between N-acetylmuramoyl residues and L-amino acid residues in certain cell-wall glycopeptides.</text>
        <dbReference type="EC" id="3.5.1.28"/>
    </reaction>
</comment>
<dbReference type="SMART" id="SM00646">
    <property type="entry name" value="Ami_3"/>
    <property type="match status" value="1"/>
</dbReference>
<gene>
    <name evidence="5" type="ORF">DES32_2272</name>
</gene>
<dbReference type="InterPro" id="IPR050695">
    <property type="entry name" value="N-acetylmuramoyl_amidase_3"/>
</dbReference>
<dbReference type="SUPFAM" id="SSF53187">
    <property type="entry name" value="Zn-dependent exopeptidases"/>
    <property type="match status" value="1"/>
</dbReference>
<evidence type="ECO:0000256" key="3">
    <source>
        <dbReference type="ARBA" id="ARBA00022801"/>
    </source>
</evidence>
<dbReference type="InterPro" id="IPR002508">
    <property type="entry name" value="MurNAc-LAA_cat"/>
</dbReference>
<dbReference type="InterPro" id="IPR021731">
    <property type="entry name" value="AMIN_dom"/>
</dbReference>
<dbReference type="Pfam" id="PF11741">
    <property type="entry name" value="AMIN"/>
    <property type="match status" value="1"/>
</dbReference>
<name>A0A3D9YUR5_9HYPH</name>
<evidence type="ECO:0000256" key="2">
    <source>
        <dbReference type="ARBA" id="ARBA00011901"/>
    </source>
</evidence>
<dbReference type="RefSeq" id="WP_115836783.1">
    <property type="nucleotide sequence ID" value="NZ_CP025086.1"/>
</dbReference>
<dbReference type="GO" id="GO:0008745">
    <property type="term" value="F:N-acetylmuramoyl-L-alanine amidase activity"/>
    <property type="evidence" value="ECO:0007669"/>
    <property type="project" value="UniProtKB-EC"/>
</dbReference>
<dbReference type="PANTHER" id="PTHR30404:SF0">
    <property type="entry name" value="N-ACETYLMURAMOYL-L-ALANINE AMIDASE AMIC"/>
    <property type="match status" value="1"/>
</dbReference>
<accession>A0A3D9YUR5</accession>
<dbReference type="PANTHER" id="PTHR30404">
    <property type="entry name" value="N-ACETYLMURAMOYL-L-ALANINE AMIDASE"/>
    <property type="match status" value="1"/>
</dbReference>
<organism evidence="5 6">
    <name type="scientific">Methylovirgula ligni</name>
    <dbReference type="NCBI Taxonomy" id="569860"/>
    <lineage>
        <taxon>Bacteria</taxon>
        <taxon>Pseudomonadati</taxon>
        <taxon>Pseudomonadota</taxon>
        <taxon>Alphaproteobacteria</taxon>
        <taxon>Hyphomicrobiales</taxon>
        <taxon>Beijerinckiaceae</taxon>
        <taxon>Methylovirgula</taxon>
    </lineage>
</organism>
<evidence type="ECO:0000313" key="5">
    <source>
        <dbReference type="EMBL" id="REF86224.1"/>
    </source>
</evidence>
<dbReference type="AlphaFoldDB" id="A0A3D9YUR5"/>
<feature type="domain" description="MurNAc-LAA" evidence="4">
    <location>
        <begin position="273"/>
        <end position="428"/>
    </location>
</feature>
<dbReference type="CDD" id="cd02696">
    <property type="entry name" value="MurNAc-LAA"/>
    <property type="match status" value="1"/>
</dbReference>
<reference evidence="5 6" key="1">
    <citation type="submission" date="2018-08" db="EMBL/GenBank/DDBJ databases">
        <title>Genomic Encyclopedia of Type Strains, Phase IV (KMG-IV): sequencing the most valuable type-strain genomes for metagenomic binning, comparative biology and taxonomic classification.</title>
        <authorList>
            <person name="Goeker M."/>
        </authorList>
    </citation>
    <scope>NUCLEOTIDE SEQUENCE [LARGE SCALE GENOMIC DNA]</scope>
    <source>
        <strain evidence="5 6">BW863</strain>
    </source>
</reference>
<evidence type="ECO:0000256" key="1">
    <source>
        <dbReference type="ARBA" id="ARBA00001561"/>
    </source>
</evidence>
<dbReference type="GO" id="GO:0009253">
    <property type="term" value="P:peptidoglycan catabolic process"/>
    <property type="evidence" value="ECO:0007669"/>
    <property type="project" value="InterPro"/>
</dbReference>
<keyword evidence="3" id="KW-0378">Hydrolase</keyword>
<dbReference type="Pfam" id="PF01520">
    <property type="entry name" value="Amidase_3"/>
    <property type="match status" value="1"/>
</dbReference>
<sequence>MRLISAGVFGRCGRQAALGALLALLALQPLAARNRGITGLRQVALADAGPAARTPAGPVFAANARLVNGSERAEISFDLSAPVTASSFVLAAPDRIVVELPQVEFEAAPSESAHTGRHRHAAAQIPGGLVASYRFGLFAPGKSRIVIDLSTPARVLRAIAVSGPTGMRLVVSLARADRAAFLAAARSALAAQQAAADSPAPAAGAVATSDLPVIIIDPGHGGIDSGAMVHGLVEKNIVFDFARELANKLRASGHYKVVMTRDSDVFIALGDRVKIAREAGASLFVSIHADTISDAAGVSGATVYTCSEHASDAEAARTAEKENQSDAVAGVESKDEDDGVSNILFDLTRQETRTYSHVFARTLVNYWQVAARLNKNPERSAGFRVLKAADVPSVLIELGYLSNAADGAALTSPSWRDATTGRVAAAIDAFFTAKGSLPAKATTESPTAEALDATPTGLVK</sequence>
<dbReference type="GO" id="GO:0030288">
    <property type="term" value="C:outer membrane-bounded periplasmic space"/>
    <property type="evidence" value="ECO:0007669"/>
    <property type="project" value="TreeGrafter"/>
</dbReference>
<dbReference type="EC" id="3.5.1.28" evidence="2"/>
<comment type="caution">
    <text evidence="5">The sequence shown here is derived from an EMBL/GenBank/DDBJ whole genome shotgun (WGS) entry which is preliminary data.</text>
</comment>
<dbReference type="EMBL" id="QUMO01000003">
    <property type="protein sequence ID" value="REF86224.1"/>
    <property type="molecule type" value="Genomic_DNA"/>
</dbReference>
<evidence type="ECO:0000313" key="6">
    <source>
        <dbReference type="Proteomes" id="UP000256900"/>
    </source>
</evidence>
<proteinExistence type="predicted"/>
<dbReference type="Gene3D" id="3.40.630.40">
    <property type="entry name" value="Zn-dependent exopeptidases"/>
    <property type="match status" value="1"/>
</dbReference>
<dbReference type="Gene3D" id="2.60.40.3500">
    <property type="match status" value="1"/>
</dbReference>
<evidence type="ECO:0000259" key="4">
    <source>
        <dbReference type="SMART" id="SM00646"/>
    </source>
</evidence>
<dbReference type="Proteomes" id="UP000256900">
    <property type="component" value="Unassembled WGS sequence"/>
</dbReference>
<dbReference type="OrthoDB" id="9806267at2"/>